<reference evidence="1" key="2">
    <citation type="submission" date="2025-08" db="UniProtKB">
        <authorList>
            <consortium name="Ensembl"/>
        </authorList>
    </citation>
    <scope>IDENTIFICATION</scope>
</reference>
<reference evidence="1" key="1">
    <citation type="submission" date="2020-11" db="EMBL/GenBank/DDBJ databases">
        <authorList>
            <person name="Davenport K.M."/>
            <person name="Bickhart D.M."/>
            <person name="Smith T.P.L."/>
            <person name="Murdoch B.M."/>
            <person name="Rosen B.D."/>
        </authorList>
    </citation>
    <scope>NUCLEOTIDE SEQUENCE [LARGE SCALE GENOMIC DNA]</scope>
    <source>
        <strain evidence="1">OAR_USU_Benz2616</strain>
    </source>
</reference>
<evidence type="ECO:0000313" key="1">
    <source>
        <dbReference type="Ensembl" id="ENSOARP00020043697.1"/>
    </source>
</evidence>
<organism evidence="1">
    <name type="scientific">Ovis aries</name>
    <name type="common">Sheep</name>
    <dbReference type="NCBI Taxonomy" id="9940"/>
    <lineage>
        <taxon>Eukaryota</taxon>
        <taxon>Metazoa</taxon>
        <taxon>Chordata</taxon>
        <taxon>Craniata</taxon>
        <taxon>Vertebrata</taxon>
        <taxon>Euteleostomi</taxon>
        <taxon>Mammalia</taxon>
        <taxon>Eutheria</taxon>
        <taxon>Laurasiatheria</taxon>
        <taxon>Artiodactyla</taxon>
        <taxon>Ruminantia</taxon>
        <taxon>Pecora</taxon>
        <taxon>Bovidae</taxon>
        <taxon>Caprinae</taxon>
        <taxon>Ovis</taxon>
    </lineage>
</organism>
<proteinExistence type="predicted"/>
<name>A0AC11DGE8_SHEEP</name>
<dbReference type="Ensembl" id="ENSOART00020053239.1">
    <property type="protein sequence ID" value="ENSOARP00020043697.1"/>
    <property type="gene ID" value="ENSOARG00020002308.2"/>
</dbReference>
<reference evidence="1" key="3">
    <citation type="submission" date="2025-09" db="UniProtKB">
        <authorList>
            <consortium name="Ensembl"/>
        </authorList>
    </citation>
    <scope>IDENTIFICATION</scope>
</reference>
<sequence>MQSAGCAGLAGSGRFCGCHGYRLAAGTQGAFRRGVVEHDRPGSRGPGVASPPHHPPSHNPPGQRAAPPADSAARADSGRLILPAKGYTGTHQEGSRPSQGSACAISGLFNCITIHPLNIAAGVWMVMNASVLLLCEAPSCCQFMEFANAVAAKADRLRSWQKAIFYCGMAVVPVVISLTLTTLLGNAIAFATGVLYGLSALGKKGDAISYARIQQQRQQVDEEKLTDALEGEL</sequence>
<accession>A0AC11DGE8</accession>
<protein>
    <submittedName>
        <fullName evidence="1">Calcium channel flower domain containing 1</fullName>
    </submittedName>
</protein>
<gene>
    <name evidence="1" type="primary">CACFD1</name>
</gene>